<evidence type="ECO:0000313" key="4">
    <source>
        <dbReference type="Proteomes" id="UP000244932"/>
    </source>
</evidence>
<evidence type="ECO:0000259" key="2">
    <source>
        <dbReference type="Pfam" id="PF25917"/>
    </source>
</evidence>
<gene>
    <name evidence="3" type="primary">mdtA_1</name>
    <name evidence="3" type="ORF">POI8812_00390</name>
</gene>
<dbReference type="Gene3D" id="2.40.50.100">
    <property type="match status" value="1"/>
</dbReference>
<dbReference type="Gene3D" id="1.10.287.470">
    <property type="entry name" value="Helix hairpin bin"/>
    <property type="match status" value="1"/>
</dbReference>
<name>A0A2R8A7B8_9RHOB</name>
<keyword evidence="4" id="KW-1185">Reference proteome</keyword>
<feature type="domain" description="Multidrug resistance protein MdtA-like barrel-sandwich hybrid" evidence="2">
    <location>
        <begin position="79"/>
        <end position="263"/>
    </location>
</feature>
<dbReference type="GO" id="GO:1990281">
    <property type="term" value="C:efflux pump complex"/>
    <property type="evidence" value="ECO:0007669"/>
    <property type="project" value="TreeGrafter"/>
</dbReference>
<evidence type="ECO:0000256" key="1">
    <source>
        <dbReference type="SAM" id="Coils"/>
    </source>
</evidence>
<accession>A0A2R8A7B8</accession>
<dbReference type="Pfam" id="PF25917">
    <property type="entry name" value="BSH_RND"/>
    <property type="match status" value="1"/>
</dbReference>
<dbReference type="AlphaFoldDB" id="A0A2R8A7B8"/>
<dbReference type="Gene3D" id="2.40.420.20">
    <property type="match status" value="1"/>
</dbReference>
<dbReference type="EMBL" id="OMKW01000001">
    <property type="protein sequence ID" value="SPF28092.1"/>
    <property type="molecule type" value="Genomic_DNA"/>
</dbReference>
<dbReference type="InterPro" id="IPR058625">
    <property type="entry name" value="MdtA-like_BSH"/>
</dbReference>
<protein>
    <submittedName>
        <fullName evidence="3">Multidrug resistance protein MdtA</fullName>
    </submittedName>
</protein>
<dbReference type="Gene3D" id="2.40.30.170">
    <property type="match status" value="1"/>
</dbReference>
<dbReference type="OrthoDB" id="7626141at2"/>
<dbReference type="GO" id="GO:0015562">
    <property type="term" value="F:efflux transmembrane transporter activity"/>
    <property type="evidence" value="ECO:0007669"/>
    <property type="project" value="TreeGrafter"/>
</dbReference>
<organism evidence="3 4">
    <name type="scientific">Pontivivens insulae</name>
    <dbReference type="NCBI Taxonomy" id="1639689"/>
    <lineage>
        <taxon>Bacteria</taxon>
        <taxon>Pseudomonadati</taxon>
        <taxon>Pseudomonadota</taxon>
        <taxon>Alphaproteobacteria</taxon>
        <taxon>Rhodobacterales</taxon>
        <taxon>Paracoccaceae</taxon>
        <taxon>Pontivivens</taxon>
    </lineage>
</organism>
<keyword evidence="1" id="KW-0175">Coiled coil</keyword>
<proteinExistence type="predicted"/>
<feature type="coiled-coil region" evidence="1">
    <location>
        <begin position="208"/>
        <end position="235"/>
    </location>
</feature>
<dbReference type="SUPFAM" id="SSF111369">
    <property type="entry name" value="HlyD-like secretion proteins"/>
    <property type="match status" value="1"/>
</dbReference>
<reference evidence="3 4" key="1">
    <citation type="submission" date="2018-03" db="EMBL/GenBank/DDBJ databases">
        <authorList>
            <person name="Keele B.F."/>
        </authorList>
    </citation>
    <scope>NUCLEOTIDE SEQUENCE [LARGE SCALE GENOMIC DNA]</scope>
    <source>
        <strain evidence="3 4">CeCT 8812</strain>
    </source>
</reference>
<dbReference type="RefSeq" id="WP_108780829.1">
    <property type="nucleotide sequence ID" value="NZ_OMKW01000001.1"/>
</dbReference>
<sequence>MRFILRGFFGLFVLALTAAALGVGGYTLMQARSEGGGGGGWPRGGGGGERAIPAVIAVIENGDAFPVIQTYGEIESARTLELRAGIGGVVTRLADNFRNGAAVAEGELLFEIDPLDAEAALIRAETEQLEAEANLRDARAGLALGQDELTAAEGQRALREAALERQRDLEGRGVGTSAATEQAELSFSQAEQTVLARRQAILSSESAISRAEIALARAELAVTEAQRDLDETRTVAPFSGRLSSVSAVQGRRINANEQLAVLVDPDALEVAFQVTNAQYARLLNARGELQPLEIGLSLDLDGIPFETTGVIERSDAVVGEGTTGRRIFARLAEGGADLFRPGDFVEVRIVEPMLTDVATVPATAVSGDGRMLIAGEENRLRAIDVRIARRQGDDVIVAGARTGMRYVVELRPQLGAGVLIDPIEQPRDGGAMDVQAEVMITLDPDRRQRLIAFVEANNRMPEAARARVISQLEEEEVPESVVTRLEGRMGG</sequence>
<dbReference type="PANTHER" id="PTHR30469">
    <property type="entry name" value="MULTIDRUG RESISTANCE PROTEIN MDTA"/>
    <property type="match status" value="1"/>
</dbReference>
<dbReference type="Proteomes" id="UP000244932">
    <property type="component" value="Unassembled WGS sequence"/>
</dbReference>
<evidence type="ECO:0000313" key="3">
    <source>
        <dbReference type="EMBL" id="SPF28092.1"/>
    </source>
</evidence>